<dbReference type="Pfam" id="PF01753">
    <property type="entry name" value="zf-MYND"/>
    <property type="match status" value="1"/>
</dbReference>
<dbReference type="Proteomes" id="UP001175211">
    <property type="component" value="Unassembled WGS sequence"/>
</dbReference>
<evidence type="ECO:0000256" key="3">
    <source>
        <dbReference type="ARBA" id="ARBA00022833"/>
    </source>
</evidence>
<evidence type="ECO:0000256" key="1">
    <source>
        <dbReference type="ARBA" id="ARBA00022723"/>
    </source>
</evidence>
<dbReference type="GeneID" id="85366532"/>
<dbReference type="InterPro" id="IPR002893">
    <property type="entry name" value="Znf_MYND"/>
</dbReference>
<evidence type="ECO:0000256" key="4">
    <source>
        <dbReference type="PROSITE-ProRule" id="PRU00134"/>
    </source>
</evidence>
<dbReference type="Gene3D" id="6.10.140.2220">
    <property type="match status" value="1"/>
</dbReference>
<keyword evidence="2 4" id="KW-0863">Zinc-finger</keyword>
<evidence type="ECO:0000313" key="6">
    <source>
        <dbReference type="EMBL" id="KAK0467091.1"/>
    </source>
</evidence>
<reference evidence="6" key="1">
    <citation type="submission" date="2023-06" db="EMBL/GenBank/DDBJ databases">
        <authorList>
            <consortium name="Lawrence Berkeley National Laboratory"/>
            <person name="Ahrendt S."/>
            <person name="Sahu N."/>
            <person name="Indic B."/>
            <person name="Wong-Bajracharya J."/>
            <person name="Merenyi Z."/>
            <person name="Ke H.-M."/>
            <person name="Monk M."/>
            <person name="Kocsube S."/>
            <person name="Drula E."/>
            <person name="Lipzen A."/>
            <person name="Balint B."/>
            <person name="Henrissat B."/>
            <person name="Andreopoulos B."/>
            <person name="Martin F.M."/>
            <person name="Harder C.B."/>
            <person name="Rigling D."/>
            <person name="Ford K.L."/>
            <person name="Foster G.D."/>
            <person name="Pangilinan J."/>
            <person name="Papanicolaou A."/>
            <person name="Barry K."/>
            <person name="LaButti K."/>
            <person name="Viragh M."/>
            <person name="Koriabine M."/>
            <person name="Yan M."/>
            <person name="Riley R."/>
            <person name="Champramary S."/>
            <person name="Plett K.L."/>
            <person name="Tsai I.J."/>
            <person name="Slot J."/>
            <person name="Sipos G."/>
            <person name="Plett J."/>
            <person name="Nagy L.G."/>
            <person name="Grigoriev I.V."/>
        </authorList>
    </citation>
    <scope>NUCLEOTIDE SEQUENCE</scope>
    <source>
        <strain evidence="6">CCBAS 213</strain>
    </source>
</reference>
<name>A0AA39NK52_ARMTA</name>
<gene>
    <name evidence="6" type="ORF">EV420DRAFT_665026</name>
</gene>
<sequence length="288" mass="33559">MYGVVRFEDTELLPASSPEDYPKIIKSGIDEEGQHHLSPAITGPNGIAMLLYRLGRPELLERLFDVEGTHDFDFSMHFDSDYTQDSYVRRRGRKVEIGFIDRYGEEANHGVRYLIQDPVPPYKIGAWKPVSTSDMGSSWGGSEVWVRAQGEAVAKGIWYNRHWNGHSISVLRWSGMTEEQRDSLDRWRADFAKKSAEKRQKETDEERKGLEAFAGSEFPDLEFGMQRYWKRQLRCRADCGVEFGRFQCGRCKRTHYCSVKCQNEDWKYHKTYCGTEESVPKQYRRPDL</sequence>
<dbReference type="EMBL" id="JAUEPS010000003">
    <property type="protein sequence ID" value="KAK0467091.1"/>
    <property type="molecule type" value="Genomic_DNA"/>
</dbReference>
<dbReference type="SUPFAM" id="SSF144232">
    <property type="entry name" value="HIT/MYND zinc finger-like"/>
    <property type="match status" value="1"/>
</dbReference>
<keyword evidence="1" id="KW-0479">Metal-binding</keyword>
<comment type="caution">
    <text evidence="6">The sequence shown here is derived from an EMBL/GenBank/DDBJ whole genome shotgun (WGS) entry which is preliminary data.</text>
</comment>
<feature type="domain" description="MYND-type" evidence="5">
    <location>
        <begin position="236"/>
        <end position="273"/>
    </location>
</feature>
<protein>
    <recommendedName>
        <fullName evidence="5">MYND-type domain-containing protein</fullName>
    </recommendedName>
</protein>
<evidence type="ECO:0000313" key="7">
    <source>
        <dbReference type="Proteomes" id="UP001175211"/>
    </source>
</evidence>
<dbReference type="RefSeq" id="XP_060337683.1">
    <property type="nucleotide sequence ID" value="XM_060482984.1"/>
</dbReference>
<proteinExistence type="predicted"/>
<dbReference type="GO" id="GO:0008270">
    <property type="term" value="F:zinc ion binding"/>
    <property type="evidence" value="ECO:0007669"/>
    <property type="project" value="UniProtKB-KW"/>
</dbReference>
<evidence type="ECO:0000259" key="5">
    <source>
        <dbReference type="PROSITE" id="PS50865"/>
    </source>
</evidence>
<organism evidence="6 7">
    <name type="scientific">Armillaria tabescens</name>
    <name type="common">Ringless honey mushroom</name>
    <name type="synonym">Agaricus tabescens</name>
    <dbReference type="NCBI Taxonomy" id="1929756"/>
    <lineage>
        <taxon>Eukaryota</taxon>
        <taxon>Fungi</taxon>
        <taxon>Dikarya</taxon>
        <taxon>Basidiomycota</taxon>
        <taxon>Agaricomycotina</taxon>
        <taxon>Agaricomycetes</taxon>
        <taxon>Agaricomycetidae</taxon>
        <taxon>Agaricales</taxon>
        <taxon>Marasmiineae</taxon>
        <taxon>Physalacriaceae</taxon>
        <taxon>Desarmillaria</taxon>
    </lineage>
</organism>
<dbReference type="AlphaFoldDB" id="A0AA39NK52"/>
<keyword evidence="7" id="KW-1185">Reference proteome</keyword>
<keyword evidence="3" id="KW-0862">Zinc</keyword>
<dbReference type="PROSITE" id="PS50865">
    <property type="entry name" value="ZF_MYND_2"/>
    <property type="match status" value="1"/>
</dbReference>
<evidence type="ECO:0000256" key="2">
    <source>
        <dbReference type="ARBA" id="ARBA00022771"/>
    </source>
</evidence>
<accession>A0AA39NK52</accession>